<gene>
    <name evidence="3" type="ORF">L195_g020244</name>
</gene>
<evidence type="ECO:0000256" key="1">
    <source>
        <dbReference type="SAM" id="MobiDB-lite"/>
    </source>
</evidence>
<evidence type="ECO:0000259" key="2">
    <source>
        <dbReference type="Pfam" id="PF07727"/>
    </source>
</evidence>
<feature type="region of interest" description="Disordered" evidence="1">
    <location>
        <begin position="235"/>
        <end position="310"/>
    </location>
</feature>
<feature type="region of interest" description="Disordered" evidence="1">
    <location>
        <begin position="328"/>
        <end position="360"/>
    </location>
</feature>
<reference evidence="3 4" key="1">
    <citation type="journal article" date="2014" name="Am. J. Bot.">
        <title>Genome assembly and annotation for red clover (Trifolium pratense; Fabaceae).</title>
        <authorList>
            <person name="Istvanek J."/>
            <person name="Jaros M."/>
            <person name="Krenek A."/>
            <person name="Repkova J."/>
        </authorList>
    </citation>
    <scope>NUCLEOTIDE SEQUENCE [LARGE SCALE GENOMIC DNA]</scope>
    <source>
        <strain evidence="4">cv. Tatra</strain>
        <tissue evidence="3">Young leaves</tissue>
    </source>
</reference>
<reference evidence="3 4" key="2">
    <citation type="journal article" date="2017" name="Front. Plant Sci.">
        <title>Gene Classification and Mining of Molecular Markers Useful in Red Clover (Trifolium pratense) Breeding.</title>
        <authorList>
            <person name="Istvanek J."/>
            <person name="Dluhosova J."/>
            <person name="Dluhos P."/>
            <person name="Patkova L."/>
            <person name="Nedelnik J."/>
            <person name="Repkova J."/>
        </authorList>
    </citation>
    <scope>NUCLEOTIDE SEQUENCE [LARGE SCALE GENOMIC DNA]</scope>
    <source>
        <strain evidence="4">cv. Tatra</strain>
        <tissue evidence="3">Young leaves</tissue>
    </source>
</reference>
<dbReference type="AlphaFoldDB" id="A0A2K3N1Y9"/>
<comment type="caution">
    <text evidence="3">The sequence shown here is derived from an EMBL/GenBank/DDBJ whole genome shotgun (WGS) entry which is preliminary data.</text>
</comment>
<feature type="compositionally biased region" description="Low complexity" evidence="1">
    <location>
        <begin position="351"/>
        <end position="360"/>
    </location>
</feature>
<dbReference type="PANTHER" id="PTHR47481:SF42">
    <property type="entry name" value="RHO GTPASE-ACTIVATING PROTEIN GACK-LIKE"/>
    <property type="match status" value="1"/>
</dbReference>
<dbReference type="PANTHER" id="PTHR47481">
    <property type="match status" value="1"/>
</dbReference>
<dbReference type="SUPFAM" id="SSF56672">
    <property type="entry name" value="DNA/RNA polymerases"/>
    <property type="match status" value="1"/>
</dbReference>
<dbReference type="Pfam" id="PF14223">
    <property type="entry name" value="Retrotran_gag_2"/>
    <property type="match status" value="1"/>
</dbReference>
<evidence type="ECO:0000313" key="4">
    <source>
        <dbReference type="Proteomes" id="UP000236291"/>
    </source>
</evidence>
<protein>
    <recommendedName>
        <fullName evidence="2">Reverse transcriptase Ty1/copia-type domain-containing protein</fullName>
    </recommendedName>
</protein>
<proteinExistence type="predicted"/>
<dbReference type="InterPro" id="IPR043502">
    <property type="entry name" value="DNA/RNA_pol_sf"/>
</dbReference>
<feature type="region of interest" description="Disordered" evidence="1">
    <location>
        <begin position="462"/>
        <end position="510"/>
    </location>
</feature>
<feature type="compositionally biased region" description="Polar residues" evidence="1">
    <location>
        <begin position="489"/>
        <end position="503"/>
    </location>
</feature>
<dbReference type="Pfam" id="PF07727">
    <property type="entry name" value="RVT_2"/>
    <property type="match status" value="1"/>
</dbReference>
<feature type="compositionally biased region" description="Gly residues" evidence="1">
    <location>
        <begin position="272"/>
        <end position="289"/>
    </location>
</feature>
<feature type="non-terminal residue" evidence="3">
    <location>
        <position position="874"/>
    </location>
</feature>
<feature type="compositionally biased region" description="Polar residues" evidence="1">
    <location>
        <begin position="241"/>
        <end position="252"/>
    </location>
</feature>
<feature type="compositionally biased region" description="Basic residues" evidence="1">
    <location>
        <begin position="257"/>
        <end position="269"/>
    </location>
</feature>
<dbReference type="EMBL" id="ASHM01015112">
    <property type="protein sequence ID" value="PNX97026.1"/>
    <property type="molecule type" value="Genomic_DNA"/>
</dbReference>
<dbReference type="InterPro" id="IPR013103">
    <property type="entry name" value="RVT_2"/>
</dbReference>
<name>A0A2K3N1Y9_TRIPR</name>
<dbReference type="ExpressionAtlas" id="A0A2K3N1Y9">
    <property type="expression patterns" value="baseline"/>
</dbReference>
<sequence length="874" mass="97174">MSAPQQGASSVTPKFHPALSVNNVKTLIPITLDLESGQYHSWSALFKVQARVHDVLDHIIIPTEEKEKASYEKIKADDPALWKRLDAVVLQWIYATVSTDILTSILIDDDSAENAWKSVAALFQDNKNSRAMYLHKEFTNTQLADFSTTNAYCNRLKSLADQLANVGAPVNDHNMVLKMLQGLTEQYSNFVTVMQNKKTLPTFPTARSKLALEETTLSERAKQESGSTALVAKNYSIDDGSPSQTPHQSNNFNTRAKPNKNRNNTKNRNKGNNGGGGQSGGSAQSGGGRSHNRWGGNTGGRGQSMQQHWSQPPWWAMIQAPWAMPPCPYPTQQWAQPPQSRQPGVLGSRPQQQQQAYAATAPTDIESALHTMSLSQPDPDWYMDTGATSHMTSTQDSGLSPYIAHHLQNNSSNLTEPTTNPIPPYTANSLIPNPSPITQPQPNTLPPPPSHILPTLTTEIQPTQIPPPTSTPTGPVTRSKHGIIKPNPRYTSDQAYNTTTTKSPLPRTPLDALRDPNWKLAMDDEFDALIKNKTWELVPRPPDVNIIRSMWIFTHKENSDGSFERHKARLVGDGKTQQVGIDCGETFSPVVKPATIRIVLTLALSKNWQIHQLDVKNAFLHGELKERVYMHQPMGFRDSVHPDYVCLLRKSLYGLKQAPRAWYKRFSDFVSIIGFTNSKSDNSLFIYRNGSDVAYLLLYVDDIILTASTDDLLRSLMASLSSEFAMKDLGSVNYFLGISVTRHQGGLFLSQRKYAAEIIDRAGMSSCKPAQTPVDTKPKISAIAGTPYQDPKKYRSLAGALQYLTFTRPDISYAVQQICLHMHDPRDEHMNALKRIIRYVQGTLHLGLHLYPSSVADLVSYTDADWGGCPDTRR</sequence>
<evidence type="ECO:0000313" key="3">
    <source>
        <dbReference type="EMBL" id="PNX97026.1"/>
    </source>
</evidence>
<dbReference type="Proteomes" id="UP000236291">
    <property type="component" value="Unassembled WGS sequence"/>
</dbReference>
<organism evidence="3 4">
    <name type="scientific">Trifolium pratense</name>
    <name type="common">Red clover</name>
    <dbReference type="NCBI Taxonomy" id="57577"/>
    <lineage>
        <taxon>Eukaryota</taxon>
        <taxon>Viridiplantae</taxon>
        <taxon>Streptophyta</taxon>
        <taxon>Embryophyta</taxon>
        <taxon>Tracheophyta</taxon>
        <taxon>Spermatophyta</taxon>
        <taxon>Magnoliopsida</taxon>
        <taxon>eudicotyledons</taxon>
        <taxon>Gunneridae</taxon>
        <taxon>Pentapetalae</taxon>
        <taxon>rosids</taxon>
        <taxon>fabids</taxon>
        <taxon>Fabales</taxon>
        <taxon>Fabaceae</taxon>
        <taxon>Papilionoideae</taxon>
        <taxon>50 kb inversion clade</taxon>
        <taxon>NPAAA clade</taxon>
        <taxon>Hologalegina</taxon>
        <taxon>IRL clade</taxon>
        <taxon>Trifolieae</taxon>
        <taxon>Trifolium</taxon>
    </lineage>
</organism>
<feature type="compositionally biased region" description="Polar residues" evidence="1">
    <location>
        <begin position="330"/>
        <end position="342"/>
    </location>
</feature>
<feature type="domain" description="Reverse transcriptase Ty1/copia-type" evidence="2">
    <location>
        <begin position="532"/>
        <end position="774"/>
    </location>
</feature>
<accession>A0A2K3N1Y9</accession>